<dbReference type="InterPro" id="IPR036736">
    <property type="entry name" value="ACP-like_sf"/>
</dbReference>
<dbReference type="FunFam" id="1.10.1200.10:FF:000005">
    <property type="entry name" value="Nonribosomal peptide synthetase 1"/>
    <property type="match status" value="1"/>
</dbReference>
<dbReference type="PANTHER" id="PTHR45527:SF1">
    <property type="entry name" value="FATTY ACID SYNTHASE"/>
    <property type="match status" value="1"/>
</dbReference>
<evidence type="ECO:0000256" key="3">
    <source>
        <dbReference type="ARBA" id="ARBA00022450"/>
    </source>
</evidence>
<dbReference type="InterPro" id="IPR023213">
    <property type="entry name" value="CAT-like_dom_sf"/>
</dbReference>
<dbReference type="PANTHER" id="PTHR45527">
    <property type="entry name" value="NONRIBOSOMAL PEPTIDE SYNTHETASE"/>
    <property type="match status" value="1"/>
</dbReference>
<evidence type="ECO:0000256" key="1">
    <source>
        <dbReference type="ARBA" id="ARBA00001957"/>
    </source>
</evidence>
<evidence type="ECO:0000256" key="6">
    <source>
        <dbReference type="ARBA" id="ARBA00023194"/>
    </source>
</evidence>
<dbReference type="GO" id="GO:0005737">
    <property type="term" value="C:cytoplasm"/>
    <property type="evidence" value="ECO:0007669"/>
    <property type="project" value="TreeGrafter"/>
</dbReference>
<dbReference type="GO" id="GO:0008610">
    <property type="term" value="P:lipid biosynthetic process"/>
    <property type="evidence" value="ECO:0007669"/>
    <property type="project" value="UniProtKB-ARBA"/>
</dbReference>
<dbReference type="GO" id="GO:0017000">
    <property type="term" value="P:antibiotic biosynthetic process"/>
    <property type="evidence" value="ECO:0007669"/>
    <property type="project" value="UniProtKB-KW"/>
</dbReference>
<dbReference type="CDD" id="cd12117">
    <property type="entry name" value="A_NRPS_Srf_like"/>
    <property type="match status" value="1"/>
</dbReference>
<dbReference type="Gene3D" id="1.10.1200.10">
    <property type="entry name" value="ACP-like"/>
    <property type="match status" value="1"/>
</dbReference>
<gene>
    <name evidence="9" type="ORF">DVA86_08525</name>
</gene>
<dbReference type="SUPFAM" id="SSF56801">
    <property type="entry name" value="Acetyl-CoA synthetase-like"/>
    <property type="match status" value="1"/>
</dbReference>
<dbReference type="Pfam" id="PF00668">
    <property type="entry name" value="Condensation"/>
    <property type="match status" value="1"/>
</dbReference>
<keyword evidence="4" id="KW-0597">Phosphoprotein</keyword>
<dbReference type="Gene3D" id="3.30.559.10">
    <property type="entry name" value="Chloramphenicol acetyltransferase-like domain"/>
    <property type="match status" value="1"/>
</dbReference>
<accession>A0A345XM18</accession>
<keyword evidence="10" id="KW-1185">Reference proteome</keyword>
<dbReference type="GO" id="GO:0044550">
    <property type="term" value="P:secondary metabolite biosynthetic process"/>
    <property type="evidence" value="ECO:0007669"/>
    <property type="project" value="TreeGrafter"/>
</dbReference>
<dbReference type="SUPFAM" id="SSF52777">
    <property type="entry name" value="CoA-dependent acyltransferases"/>
    <property type="match status" value="2"/>
</dbReference>
<keyword evidence="5" id="KW-0677">Repeat</keyword>
<keyword evidence="3" id="KW-0596">Phosphopantetheine</keyword>
<dbReference type="PROSITE" id="PS00455">
    <property type="entry name" value="AMP_BINDING"/>
    <property type="match status" value="1"/>
</dbReference>
<dbReference type="AlphaFoldDB" id="A0A345XM18"/>
<dbReference type="InterPro" id="IPR000873">
    <property type="entry name" value="AMP-dep_synth/lig_dom"/>
</dbReference>
<dbReference type="EMBL" id="CP031320">
    <property type="protein sequence ID" value="AXK32684.1"/>
    <property type="molecule type" value="Genomic_DNA"/>
</dbReference>
<dbReference type="PROSITE" id="PS50075">
    <property type="entry name" value="CARRIER"/>
    <property type="match status" value="1"/>
</dbReference>
<dbReference type="Pfam" id="PF00550">
    <property type="entry name" value="PP-binding"/>
    <property type="match status" value="1"/>
</dbReference>
<comment type="similarity">
    <text evidence="2">Belongs to the ATP-dependent AMP-binding enzyme family.</text>
</comment>
<dbReference type="GO" id="GO:0003824">
    <property type="term" value="F:catalytic activity"/>
    <property type="evidence" value="ECO:0007669"/>
    <property type="project" value="InterPro"/>
</dbReference>
<dbReference type="SUPFAM" id="SSF47336">
    <property type="entry name" value="ACP-like"/>
    <property type="match status" value="1"/>
</dbReference>
<dbReference type="SMART" id="SM00823">
    <property type="entry name" value="PKS_PP"/>
    <property type="match status" value="1"/>
</dbReference>
<dbReference type="InterPro" id="IPR010071">
    <property type="entry name" value="AA_adenyl_dom"/>
</dbReference>
<evidence type="ECO:0000256" key="7">
    <source>
        <dbReference type="SAM" id="MobiDB-lite"/>
    </source>
</evidence>
<dbReference type="Gene3D" id="3.30.559.30">
    <property type="entry name" value="Nonribosomal peptide synthetase, condensation domain"/>
    <property type="match status" value="1"/>
</dbReference>
<dbReference type="InterPro" id="IPR006162">
    <property type="entry name" value="Ppantetheine_attach_site"/>
</dbReference>
<dbReference type="Gene3D" id="3.30.300.30">
    <property type="match status" value="1"/>
</dbReference>
<sequence>MLMLPRSADFVIATLAVLKSGGCYVPVHESFPAERLRRIAAETGAALVVTDASGLPRARELDLPVVTPGDPGPAGVPASAPDVRVDPEQLAYVMYTSGSTGTPKGVAVTHRDVVELTLDRRWRGGAHACVLLHSSTAFDASTYELWVPLLTGGRLAVAPRDLDVAELRRLLAAHPVTGLWLTAGLFTVLAQEAPDCFAAVREVWTGGDVVPADAVRRVRAACPHTTVVDGYGPTEMTTFALSHPVGPAERVPDALPIGRPLDGVRRYVLDDSLDPVPPGVPGELYLAGAGLARGYTGRAGLTAERFVADPYGPAGSRMYRTGDTVRLTRDGEARFVGRADDQVKIRGFRIEPGEIAAVLAAAPGIAQAEVLVREDPAPHGGTGGTRAKRLVGYVVPEDGAAPDSTDTGALTARLAAVLPDYMVPSAFVALDGMPLTANGKVDRRALPAPDAPDVPAGTGPRTERERVLCDIFASTLGLPTVGADQGFFSLGGDSISSIQLVSAARRAGLVFAVRDVFEHRTPAGLAEIAAEADAGTAETEGDGAGMGDVPATPILAWLAELGGPVDSFHQSALLQVPAGTRDDALAGAVRAVLDHHDALRARLGADGRTLTIPPAGAHADGCLVRVDAAGLRGTGLTELVHEQARQAAAALDPRAGRMLRAVWLDRGPEESGRLLVVGHHLVVDGVSWRILLPDLAEAYGALCAGGEPALQPVRTSLRGWARTLADAARTPERTAQLGHWSRTVGGVPPLLEGRGLDAARDTHATARSLSLRLDAGTTGAVLTRVPEMFHAGVEDVLLAGLILALDGWKEHSSGNSVLVDLEGHGRRDELFPGTDLSRTVGWFTSIHPVRLDAGWLDTEDAWSGGEAAGTLLKRVKEQLRAVPEHGLGYGMLRYLNPRTAPELAGHRGAELGFNYLGRFGAAGTGDWATAPESGALGGGADPRMPLAHVLEVNSLAEDGPDGPRLVAHWRWAGELLGADRVRPLAESWFQALEALAAHAERPGAGGLTPSDIGVPSLSQDEIDELASDLEADWQK</sequence>
<feature type="region of interest" description="Disordered" evidence="7">
    <location>
        <begin position="443"/>
        <end position="462"/>
    </location>
</feature>
<dbReference type="GO" id="GO:0031177">
    <property type="term" value="F:phosphopantetheine binding"/>
    <property type="evidence" value="ECO:0007669"/>
    <property type="project" value="InterPro"/>
</dbReference>
<dbReference type="NCBIfam" id="TIGR01720">
    <property type="entry name" value="NRPS-para261"/>
    <property type="match status" value="1"/>
</dbReference>
<evidence type="ECO:0000256" key="4">
    <source>
        <dbReference type="ARBA" id="ARBA00022553"/>
    </source>
</evidence>
<evidence type="ECO:0000259" key="8">
    <source>
        <dbReference type="PROSITE" id="PS50075"/>
    </source>
</evidence>
<dbReference type="InterPro" id="IPR001242">
    <property type="entry name" value="Condensation_dom"/>
</dbReference>
<dbReference type="InterPro" id="IPR045851">
    <property type="entry name" value="AMP-bd_C_sf"/>
</dbReference>
<dbReference type="KEGG" id="sarm:DVA86_08525"/>
<dbReference type="Gene3D" id="2.30.38.10">
    <property type="entry name" value="Luciferase, Domain 3"/>
    <property type="match status" value="1"/>
</dbReference>
<dbReference type="CDD" id="cd19534">
    <property type="entry name" value="E_NRPS"/>
    <property type="match status" value="1"/>
</dbReference>
<protein>
    <submittedName>
        <fullName evidence="9">Amino acid adenylation domain-containing protein</fullName>
    </submittedName>
</protein>
<dbReference type="PROSITE" id="PS00012">
    <property type="entry name" value="PHOSPHOPANTETHEINE"/>
    <property type="match status" value="1"/>
</dbReference>
<evidence type="ECO:0000256" key="5">
    <source>
        <dbReference type="ARBA" id="ARBA00022737"/>
    </source>
</evidence>
<dbReference type="Gene3D" id="3.40.50.980">
    <property type="match status" value="2"/>
</dbReference>
<dbReference type="InterPro" id="IPR010060">
    <property type="entry name" value="NRPS_synth"/>
</dbReference>
<dbReference type="InterPro" id="IPR009081">
    <property type="entry name" value="PP-bd_ACP"/>
</dbReference>
<dbReference type="InterPro" id="IPR020845">
    <property type="entry name" value="AMP-binding_CS"/>
</dbReference>
<evidence type="ECO:0000256" key="2">
    <source>
        <dbReference type="ARBA" id="ARBA00006432"/>
    </source>
</evidence>
<dbReference type="FunFam" id="3.30.300.30:FF:000010">
    <property type="entry name" value="Enterobactin synthetase component F"/>
    <property type="match status" value="1"/>
</dbReference>
<evidence type="ECO:0000313" key="10">
    <source>
        <dbReference type="Proteomes" id="UP000254425"/>
    </source>
</evidence>
<comment type="cofactor">
    <cofactor evidence="1">
        <name>pantetheine 4'-phosphate</name>
        <dbReference type="ChEBI" id="CHEBI:47942"/>
    </cofactor>
</comment>
<feature type="compositionally biased region" description="Low complexity" evidence="7">
    <location>
        <begin position="446"/>
        <end position="456"/>
    </location>
</feature>
<proteinExistence type="inferred from homology"/>
<dbReference type="NCBIfam" id="TIGR01733">
    <property type="entry name" value="AA-adenyl-dom"/>
    <property type="match status" value="1"/>
</dbReference>
<dbReference type="Pfam" id="PF13193">
    <property type="entry name" value="AMP-binding_C"/>
    <property type="match status" value="1"/>
</dbReference>
<organism evidence="9 10">
    <name type="scientific">Streptomyces armeniacus</name>
    <dbReference type="NCBI Taxonomy" id="83291"/>
    <lineage>
        <taxon>Bacteria</taxon>
        <taxon>Bacillati</taxon>
        <taxon>Actinomycetota</taxon>
        <taxon>Actinomycetes</taxon>
        <taxon>Kitasatosporales</taxon>
        <taxon>Streptomycetaceae</taxon>
        <taxon>Streptomyces</taxon>
    </lineage>
</organism>
<dbReference type="Pfam" id="PF00501">
    <property type="entry name" value="AMP-binding"/>
    <property type="match status" value="1"/>
</dbReference>
<dbReference type="InterPro" id="IPR020806">
    <property type="entry name" value="PKS_PP-bd"/>
</dbReference>
<keyword evidence="6" id="KW-0045">Antibiotic biosynthesis</keyword>
<dbReference type="Proteomes" id="UP000254425">
    <property type="component" value="Chromosome"/>
</dbReference>
<dbReference type="GO" id="GO:0043041">
    <property type="term" value="P:amino acid activation for nonribosomal peptide biosynthetic process"/>
    <property type="evidence" value="ECO:0007669"/>
    <property type="project" value="TreeGrafter"/>
</dbReference>
<evidence type="ECO:0000313" key="9">
    <source>
        <dbReference type="EMBL" id="AXK32684.1"/>
    </source>
</evidence>
<reference evidence="9 10" key="1">
    <citation type="submission" date="2018-07" db="EMBL/GenBank/DDBJ databases">
        <title>Draft genome of the type strain Streptomyces armeniacus ATCC 15676.</title>
        <authorList>
            <person name="Labana P."/>
            <person name="Gosse J.T."/>
            <person name="Boddy C.N."/>
        </authorList>
    </citation>
    <scope>NUCLEOTIDE SEQUENCE [LARGE SCALE GENOMIC DNA]</scope>
    <source>
        <strain evidence="9 10">ATCC 15676</strain>
    </source>
</reference>
<feature type="domain" description="Carrier" evidence="8">
    <location>
        <begin position="459"/>
        <end position="533"/>
    </location>
</feature>
<dbReference type="InterPro" id="IPR025110">
    <property type="entry name" value="AMP-bd_C"/>
</dbReference>
<name>A0A345XM18_9ACTN</name>